<dbReference type="InterPro" id="IPR051169">
    <property type="entry name" value="NADH-Q_oxidoreductase"/>
</dbReference>
<reference evidence="7 8" key="1">
    <citation type="journal article" date="2016" name="Nat. Commun.">
        <title>Thousands of microbial genomes shed light on interconnected biogeochemical processes in an aquifer system.</title>
        <authorList>
            <person name="Anantharaman K."/>
            <person name="Brown C.T."/>
            <person name="Hug L.A."/>
            <person name="Sharon I."/>
            <person name="Castelle C.J."/>
            <person name="Probst A.J."/>
            <person name="Thomas B.C."/>
            <person name="Singh A."/>
            <person name="Wilkins M.J."/>
            <person name="Karaoz U."/>
            <person name="Brodie E.L."/>
            <person name="Williams K.H."/>
            <person name="Hubbard S.S."/>
            <person name="Banfield J.F."/>
        </authorList>
    </citation>
    <scope>NUCLEOTIDE SEQUENCE [LARGE SCALE GENOMIC DNA]</scope>
</reference>
<name>A0A1F4XIT2_9BACT</name>
<gene>
    <name evidence="7" type="ORF">A2V81_05310</name>
</gene>
<dbReference type="Pfam" id="PF07992">
    <property type="entry name" value="Pyr_redox_2"/>
    <property type="match status" value="1"/>
</dbReference>
<evidence type="ECO:0000256" key="1">
    <source>
        <dbReference type="ARBA" id="ARBA00001974"/>
    </source>
</evidence>
<dbReference type="InterPro" id="IPR036188">
    <property type="entry name" value="FAD/NAD-bd_sf"/>
</dbReference>
<dbReference type="STRING" id="1817814.A2V81_05310"/>
<evidence type="ECO:0000259" key="6">
    <source>
        <dbReference type="Pfam" id="PF07992"/>
    </source>
</evidence>
<dbReference type="InterPro" id="IPR023753">
    <property type="entry name" value="FAD/NAD-binding_dom"/>
</dbReference>
<keyword evidence="4" id="KW-0274">FAD</keyword>
<evidence type="ECO:0000256" key="4">
    <source>
        <dbReference type="ARBA" id="ARBA00022827"/>
    </source>
</evidence>
<evidence type="ECO:0000313" key="7">
    <source>
        <dbReference type="EMBL" id="OGC81655.1"/>
    </source>
</evidence>
<dbReference type="PANTHER" id="PTHR42913">
    <property type="entry name" value="APOPTOSIS-INDUCING FACTOR 1"/>
    <property type="match status" value="1"/>
</dbReference>
<evidence type="ECO:0000256" key="5">
    <source>
        <dbReference type="ARBA" id="ARBA00023002"/>
    </source>
</evidence>
<evidence type="ECO:0000256" key="2">
    <source>
        <dbReference type="ARBA" id="ARBA00005272"/>
    </source>
</evidence>
<dbReference type="Gene3D" id="3.50.50.100">
    <property type="match status" value="1"/>
</dbReference>
<feature type="domain" description="FAD/NAD(P)-binding" evidence="6">
    <location>
        <begin position="4"/>
        <end position="322"/>
    </location>
</feature>
<keyword evidence="5" id="KW-0560">Oxidoreductase</keyword>
<comment type="similarity">
    <text evidence="2">Belongs to the NADH dehydrogenase family.</text>
</comment>
<sequence>MNTRIAIVGGGVAGYTAIETLRRSPIQSDIKLIWISPKPSFVYKPFLFDIYSGYRKLTDYTFPFKSYYQRFRIDFSPGKVKEFLPADTTLVLDSGQRINYEYVILASGEERVMPDILTSENSFLSNTSDELQKIADHLDAQFQLAKKQLSLLRKPFLSIVVHGNDLYSVQVLFAIYNLTDYIRKKYDLRRNEISISYVSSEKDFGGDLPIKLRDILEEYAKDHAIDVYLHTTIQKWDDGKLVLSNGTVLETKTFITNGEARLAAVYQNAGLKTDQFGGLEINNFLQLEKFYNVYAAGSLINHYDWHKKERVWHTFSNAEDQARLAALNVIAEIRGKNKLTYKPKNNVEFIPVNDQLCIGMYGDNVYFNSIMNYTRVLLAKKYFWQLTMPE</sequence>
<dbReference type="Proteomes" id="UP000177614">
    <property type="component" value="Unassembled WGS sequence"/>
</dbReference>
<comment type="cofactor">
    <cofactor evidence="1">
        <name>FAD</name>
        <dbReference type="ChEBI" id="CHEBI:57692"/>
    </cofactor>
</comment>
<protein>
    <recommendedName>
        <fullName evidence="6">FAD/NAD(P)-binding domain-containing protein</fullName>
    </recommendedName>
</protein>
<dbReference type="PANTHER" id="PTHR42913:SF3">
    <property type="entry name" value="64 KDA MITOCHONDRIAL NADH DEHYDROGENASE (EUROFUNG)"/>
    <property type="match status" value="1"/>
</dbReference>
<dbReference type="EMBL" id="MEWR01000023">
    <property type="protein sequence ID" value="OGC81655.1"/>
    <property type="molecule type" value="Genomic_DNA"/>
</dbReference>
<proteinExistence type="inferred from homology"/>
<evidence type="ECO:0000256" key="3">
    <source>
        <dbReference type="ARBA" id="ARBA00022630"/>
    </source>
</evidence>
<keyword evidence="3" id="KW-0285">Flavoprotein</keyword>
<dbReference type="SUPFAM" id="SSF51905">
    <property type="entry name" value="FAD/NAD(P)-binding domain"/>
    <property type="match status" value="1"/>
</dbReference>
<dbReference type="GO" id="GO:0003955">
    <property type="term" value="F:NAD(P)H dehydrogenase (quinone) activity"/>
    <property type="evidence" value="ECO:0007669"/>
    <property type="project" value="TreeGrafter"/>
</dbReference>
<comment type="caution">
    <text evidence="7">The sequence shown here is derived from an EMBL/GenBank/DDBJ whole genome shotgun (WGS) entry which is preliminary data.</text>
</comment>
<dbReference type="GO" id="GO:0019646">
    <property type="term" value="P:aerobic electron transport chain"/>
    <property type="evidence" value="ECO:0007669"/>
    <property type="project" value="TreeGrafter"/>
</dbReference>
<evidence type="ECO:0000313" key="8">
    <source>
        <dbReference type="Proteomes" id="UP000177614"/>
    </source>
</evidence>
<accession>A0A1F4XIT2</accession>
<dbReference type="AlphaFoldDB" id="A0A1F4XIT2"/>
<organism evidence="7 8">
    <name type="scientific">Candidatus Abawacabacteria bacterium RBG_16_42_10</name>
    <dbReference type="NCBI Taxonomy" id="1817814"/>
    <lineage>
        <taxon>Bacteria</taxon>
        <taxon>Candidatus Abawacaibacteriota</taxon>
    </lineage>
</organism>